<dbReference type="AlphaFoldDB" id="A0A377IXB0"/>
<proteinExistence type="predicted"/>
<dbReference type="EMBL" id="UGHS01000003">
    <property type="protein sequence ID" value="STO92865.1"/>
    <property type="molecule type" value="Genomic_DNA"/>
</dbReference>
<keyword evidence="1" id="KW-0472">Membrane</keyword>
<feature type="transmembrane region" description="Helical" evidence="1">
    <location>
        <begin position="6"/>
        <end position="25"/>
    </location>
</feature>
<reference evidence="2 3" key="1">
    <citation type="submission" date="2018-06" db="EMBL/GenBank/DDBJ databases">
        <authorList>
            <consortium name="Pathogen Informatics"/>
            <person name="Doyle S."/>
        </authorList>
    </citation>
    <scope>NUCLEOTIDE SEQUENCE [LARGE SCALE GENOMIC DNA]</scope>
    <source>
        <strain evidence="2 3">NCTC13335</strain>
    </source>
</reference>
<organism evidence="2 3">
    <name type="scientific">Haemophilus pittmaniae</name>
    <dbReference type="NCBI Taxonomy" id="249188"/>
    <lineage>
        <taxon>Bacteria</taxon>
        <taxon>Pseudomonadati</taxon>
        <taxon>Pseudomonadota</taxon>
        <taxon>Gammaproteobacteria</taxon>
        <taxon>Pasteurellales</taxon>
        <taxon>Pasteurellaceae</taxon>
        <taxon>Haemophilus</taxon>
    </lineage>
</organism>
<gene>
    <name evidence="2" type="ORF">NCTC13335_00722</name>
</gene>
<keyword evidence="3" id="KW-1185">Reference proteome</keyword>
<accession>A0A377IXB0</accession>
<dbReference type="Proteomes" id="UP000255264">
    <property type="component" value="Unassembled WGS sequence"/>
</dbReference>
<sequence>MEMIMFLIVLVVIVGFGACLLWFYIKIHEVYGVPHPLIDLKNWIIRKLRG</sequence>
<evidence type="ECO:0000256" key="1">
    <source>
        <dbReference type="SAM" id="Phobius"/>
    </source>
</evidence>
<evidence type="ECO:0000313" key="3">
    <source>
        <dbReference type="Proteomes" id="UP000255264"/>
    </source>
</evidence>
<name>A0A377IXB0_9PAST</name>
<evidence type="ECO:0000313" key="2">
    <source>
        <dbReference type="EMBL" id="STO92865.1"/>
    </source>
</evidence>
<keyword evidence="1" id="KW-0812">Transmembrane</keyword>
<keyword evidence="1" id="KW-1133">Transmembrane helix</keyword>
<protein>
    <submittedName>
        <fullName evidence="2">Uncharacterized protein</fullName>
    </submittedName>
</protein>
<dbReference type="RefSeq" id="WP_181811471.1">
    <property type="nucleotide sequence ID" value="NZ_UGHS01000003.1"/>
</dbReference>